<keyword evidence="3" id="KW-1185">Reference proteome</keyword>
<gene>
    <name evidence="2" type="ORF">GCM10011379_11670</name>
</gene>
<comment type="caution">
    <text evidence="2">The sequence shown here is derived from an EMBL/GenBank/DDBJ whole genome shotgun (WGS) entry which is preliminary data.</text>
</comment>
<dbReference type="NCBIfam" id="TIGR03519">
    <property type="entry name" value="T9SS_PorP_fam"/>
    <property type="match status" value="1"/>
</dbReference>
<evidence type="ECO:0000313" key="3">
    <source>
        <dbReference type="Proteomes" id="UP000627292"/>
    </source>
</evidence>
<feature type="chain" id="PRO_5037664110" description="Type IX secretion system membrane protein, PorP/SprF family" evidence="1">
    <location>
        <begin position="22"/>
        <end position="342"/>
    </location>
</feature>
<dbReference type="AlphaFoldDB" id="A0A917IR93"/>
<reference evidence="2" key="2">
    <citation type="submission" date="2020-09" db="EMBL/GenBank/DDBJ databases">
        <authorList>
            <person name="Sun Q."/>
            <person name="Zhou Y."/>
        </authorList>
    </citation>
    <scope>NUCLEOTIDE SEQUENCE</scope>
    <source>
        <strain evidence="2">CGMCC 1.15290</strain>
    </source>
</reference>
<sequence length="342" mass="38039">MKKYVFSLIVLLSLSLAVVRAQDVHFSQFFEAPILRNPALAGLFDGDVRVQAVYRTQWGNITVPYKTGALSAEYKQPIGNNNDFITMGLQLLYDKAGTVNFTTTHVLPAVNYHKSLSDDHTKYLSLGVMGGFIQQSIDRSKMTTNNQYDGGAWNPAIADGEALAANSYHHWDGGLGVSFNSSINGNPADNYYIGLAYQHFNRPKNSFYKNPLIELNARWEFTSGVKFSLDEKSFFTIYGNYSKQGSYTETLAGALYGFRLGEDVEQPDYTVQFGAMMRLKDAIIPMVKLDHKPYSITVSYDANTSTLNSGAGRPNAFELSLTYTGFTKRNNSTLNAIACPRF</sequence>
<evidence type="ECO:0000256" key="1">
    <source>
        <dbReference type="SAM" id="SignalP"/>
    </source>
</evidence>
<feature type="signal peptide" evidence="1">
    <location>
        <begin position="1"/>
        <end position="21"/>
    </location>
</feature>
<reference evidence="2" key="1">
    <citation type="journal article" date="2014" name="Int. J. Syst. Evol. Microbiol.">
        <title>Complete genome sequence of Corynebacterium casei LMG S-19264T (=DSM 44701T), isolated from a smear-ripened cheese.</title>
        <authorList>
            <consortium name="US DOE Joint Genome Institute (JGI-PGF)"/>
            <person name="Walter F."/>
            <person name="Albersmeier A."/>
            <person name="Kalinowski J."/>
            <person name="Ruckert C."/>
        </authorList>
    </citation>
    <scope>NUCLEOTIDE SEQUENCE</scope>
    <source>
        <strain evidence="2">CGMCC 1.15290</strain>
    </source>
</reference>
<dbReference type="InterPro" id="IPR019861">
    <property type="entry name" value="PorP/SprF_Bacteroidetes"/>
</dbReference>
<accession>A0A917IR93</accession>
<proteinExistence type="predicted"/>
<name>A0A917IR93_9BACT</name>
<keyword evidence="1" id="KW-0732">Signal</keyword>
<dbReference type="Proteomes" id="UP000627292">
    <property type="component" value="Unassembled WGS sequence"/>
</dbReference>
<dbReference type="Pfam" id="PF11751">
    <property type="entry name" value="PorP_SprF"/>
    <property type="match status" value="1"/>
</dbReference>
<dbReference type="EMBL" id="BMIB01000001">
    <property type="protein sequence ID" value="GGH62072.1"/>
    <property type="molecule type" value="Genomic_DNA"/>
</dbReference>
<evidence type="ECO:0008006" key="4">
    <source>
        <dbReference type="Google" id="ProtNLM"/>
    </source>
</evidence>
<evidence type="ECO:0000313" key="2">
    <source>
        <dbReference type="EMBL" id="GGH62072.1"/>
    </source>
</evidence>
<protein>
    <recommendedName>
        <fullName evidence="4">Type IX secretion system membrane protein, PorP/SprF family</fullName>
    </recommendedName>
</protein>
<dbReference type="RefSeq" id="WP_188951028.1">
    <property type="nucleotide sequence ID" value="NZ_BMIB01000001.1"/>
</dbReference>
<organism evidence="2 3">
    <name type="scientific">Filimonas zeae</name>
    <dbReference type="NCBI Taxonomy" id="1737353"/>
    <lineage>
        <taxon>Bacteria</taxon>
        <taxon>Pseudomonadati</taxon>
        <taxon>Bacteroidota</taxon>
        <taxon>Chitinophagia</taxon>
        <taxon>Chitinophagales</taxon>
        <taxon>Chitinophagaceae</taxon>
        <taxon>Filimonas</taxon>
    </lineage>
</organism>